<name>A0A0J6F8M4_COCPO</name>
<evidence type="ECO:0000256" key="1">
    <source>
        <dbReference type="SAM" id="MobiDB-lite"/>
    </source>
</evidence>
<dbReference type="Proteomes" id="UP000054567">
    <property type="component" value="Unassembled WGS sequence"/>
</dbReference>
<keyword evidence="2" id="KW-0812">Transmembrane</keyword>
<feature type="compositionally biased region" description="Polar residues" evidence="1">
    <location>
        <begin position="86"/>
        <end position="95"/>
    </location>
</feature>
<keyword evidence="2" id="KW-1133">Transmembrane helix</keyword>
<feature type="compositionally biased region" description="Basic and acidic residues" evidence="1">
    <location>
        <begin position="35"/>
        <end position="44"/>
    </location>
</feature>
<reference evidence="4" key="3">
    <citation type="journal article" date="2010" name="Genome Res.">
        <title>Population genomic sequencing of Coccidioides fungi reveals recent hybridization and transposon control.</title>
        <authorList>
            <person name="Neafsey D.E."/>
            <person name="Barker B.M."/>
            <person name="Sharpton T.J."/>
            <person name="Stajich J.E."/>
            <person name="Park D.J."/>
            <person name="Whiston E."/>
            <person name="Hung C.-Y."/>
            <person name="McMahan C."/>
            <person name="White J."/>
            <person name="Sykes S."/>
            <person name="Heiman D."/>
            <person name="Young S."/>
            <person name="Zeng Q."/>
            <person name="Abouelleil A."/>
            <person name="Aftuck L."/>
            <person name="Bessette D."/>
            <person name="Brown A."/>
            <person name="FitzGerald M."/>
            <person name="Lui A."/>
            <person name="Macdonald J.P."/>
            <person name="Priest M."/>
            <person name="Orbach M.J."/>
            <person name="Galgiani J.N."/>
            <person name="Kirkland T.N."/>
            <person name="Cole G.T."/>
            <person name="Birren B.W."/>
            <person name="Henn M.R."/>
            <person name="Taylor J.W."/>
            <person name="Rounsley S.D."/>
        </authorList>
    </citation>
    <scope>NUCLEOTIDE SEQUENCE [LARGE SCALE GENOMIC DNA]</scope>
    <source>
        <strain evidence="4">RMSCC 3488</strain>
    </source>
</reference>
<dbReference type="AlphaFoldDB" id="A0A0J6F8M4"/>
<reference evidence="4" key="2">
    <citation type="journal article" date="2009" name="Genome Res.">
        <title>Comparative genomic analyses of the human fungal pathogens Coccidioides and their relatives.</title>
        <authorList>
            <person name="Sharpton T.J."/>
            <person name="Stajich J.E."/>
            <person name="Rounsley S.D."/>
            <person name="Gardner M.J."/>
            <person name="Wortman J.R."/>
            <person name="Jordar V.S."/>
            <person name="Maiti R."/>
            <person name="Kodira C.D."/>
            <person name="Neafsey D.E."/>
            <person name="Zeng Q."/>
            <person name="Hung C.-Y."/>
            <person name="McMahan C."/>
            <person name="Muszewska A."/>
            <person name="Grynberg M."/>
            <person name="Mandel M.A."/>
            <person name="Kellner E.M."/>
            <person name="Barker B.M."/>
            <person name="Galgiani J.N."/>
            <person name="Orbach M.J."/>
            <person name="Kirkland T.N."/>
            <person name="Cole G.T."/>
            <person name="Henn M.R."/>
            <person name="Birren B.W."/>
            <person name="Taylor J.W."/>
        </authorList>
    </citation>
    <scope>NUCLEOTIDE SEQUENCE [LARGE SCALE GENOMIC DNA]</scope>
    <source>
        <strain evidence="4">RMSCC 3488</strain>
    </source>
</reference>
<accession>A0A0J6F8M4</accession>
<reference evidence="3 4" key="1">
    <citation type="submission" date="2007-06" db="EMBL/GenBank/DDBJ databases">
        <title>The Genome Sequence of Coccidioides posadasii RMSCC_3488.</title>
        <authorList>
            <consortium name="Coccidioides Genome Resources Consortium"/>
            <consortium name="The Broad Institute Genome Sequencing Platform"/>
            <person name="Henn M.R."/>
            <person name="Sykes S."/>
            <person name="Young S."/>
            <person name="Jaffe D."/>
            <person name="Berlin A."/>
            <person name="Alvarez P."/>
            <person name="Butler J."/>
            <person name="Gnerre S."/>
            <person name="Grabherr M."/>
            <person name="Mauceli E."/>
            <person name="Brockman W."/>
            <person name="Kodira C."/>
            <person name="Alvarado L."/>
            <person name="Zeng Q."/>
            <person name="Crawford M."/>
            <person name="Antoine C."/>
            <person name="Devon K."/>
            <person name="Galgiani J."/>
            <person name="Orsborn K."/>
            <person name="Lewis M.L."/>
            <person name="Nusbaum C."/>
            <person name="Galagan J."/>
            <person name="Birren B."/>
        </authorList>
    </citation>
    <scope>NUCLEOTIDE SEQUENCE [LARGE SCALE GENOMIC DNA]</scope>
    <source>
        <strain evidence="3 4">RMSCC 3488</strain>
    </source>
</reference>
<dbReference type="EMBL" id="DS268109">
    <property type="protein sequence ID" value="KMM65600.1"/>
    <property type="molecule type" value="Genomic_DNA"/>
</dbReference>
<feature type="transmembrane region" description="Helical" evidence="2">
    <location>
        <begin position="6"/>
        <end position="22"/>
    </location>
</feature>
<sequence>MRAYVVGLSVSLSLFPFFFFFPQKHLGRYGCRDSAGGEKEKKEPPPFQSTFNPVCVKEITAQQPNQQATPHAWCLSSFHPVPHRSGLSSPRSSKTPTKRNIIHSSSTATLRSAFLSSVVN</sequence>
<evidence type="ECO:0000256" key="2">
    <source>
        <dbReference type="SAM" id="Phobius"/>
    </source>
</evidence>
<keyword evidence="2" id="KW-0472">Membrane</keyword>
<feature type="region of interest" description="Disordered" evidence="1">
    <location>
        <begin position="82"/>
        <end position="102"/>
    </location>
</feature>
<feature type="region of interest" description="Disordered" evidence="1">
    <location>
        <begin position="31"/>
        <end position="50"/>
    </location>
</feature>
<gene>
    <name evidence="3" type="ORF">CPAG_01946</name>
</gene>
<proteinExistence type="predicted"/>
<protein>
    <submittedName>
        <fullName evidence="3">Uncharacterized protein</fullName>
    </submittedName>
</protein>
<dbReference type="VEuPathDB" id="FungiDB:CPAG_01946"/>
<evidence type="ECO:0000313" key="4">
    <source>
        <dbReference type="Proteomes" id="UP000054567"/>
    </source>
</evidence>
<organism evidence="3 4">
    <name type="scientific">Coccidioides posadasii RMSCC 3488</name>
    <dbReference type="NCBI Taxonomy" id="454284"/>
    <lineage>
        <taxon>Eukaryota</taxon>
        <taxon>Fungi</taxon>
        <taxon>Dikarya</taxon>
        <taxon>Ascomycota</taxon>
        <taxon>Pezizomycotina</taxon>
        <taxon>Eurotiomycetes</taxon>
        <taxon>Eurotiomycetidae</taxon>
        <taxon>Onygenales</taxon>
        <taxon>Onygenaceae</taxon>
        <taxon>Coccidioides</taxon>
    </lineage>
</organism>
<evidence type="ECO:0000313" key="3">
    <source>
        <dbReference type="EMBL" id="KMM65600.1"/>
    </source>
</evidence>